<dbReference type="RefSeq" id="WP_166282083.1">
    <property type="nucleotide sequence ID" value="NZ_JTHE03000058.1"/>
</dbReference>
<evidence type="ECO:0000313" key="4">
    <source>
        <dbReference type="Proteomes" id="UP000031561"/>
    </source>
</evidence>
<dbReference type="InterPro" id="IPR012042">
    <property type="entry name" value="NeuTTM/CthTTM-like"/>
</dbReference>
<dbReference type="PROSITE" id="PS51707">
    <property type="entry name" value="CYTH"/>
    <property type="match status" value="1"/>
</dbReference>
<dbReference type="Pfam" id="PF01928">
    <property type="entry name" value="CYTH"/>
    <property type="match status" value="1"/>
</dbReference>
<dbReference type="InterPro" id="IPR033469">
    <property type="entry name" value="CYTH-like_dom_sf"/>
</dbReference>
<dbReference type="PANTHER" id="PTHR40114">
    <property type="entry name" value="SLR0698 PROTEIN"/>
    <property type="match status" value="1"/>
</dbReference>
<dbReference type="PANTHER" id="PTHR40114:SF1">
    <property type="entry name" value="SLR0698 PROTEIN"/>
    <property type="match status" value="1"/>
</dbReference>
<sequence>MGIEIERKFLVAGDAWKHQASGVRYRQGYLTRSPAVTVRIRLVGEVGYLTVKGPVVNLTRPEYEYEIPGEDARQMLRHWCRDQIIEKNRYRIPFAGLIWEVDEFLGPNQGLILAEVELSDPAQPVDLPSWVDQEVSGDNRYYNSYLVQHPYTTWNRP</sequence>
<dbReference type="SMART" id="SM01118">
    <property type="entry name" value="CYTH"/>
    <property type="match status" value="1"/>
</dbReference>
<evidence type="ECO:0000256" key="1">
    <source>
        <dbReference type="PIRSR" id="PIRSR016487-1"/>
    </source>
</evidence>
<evidence type="ECO:0000259" key="2">
    <source>
        <dbReference type="PROSITE" id="PS51707"/>
    </source>
</evidence>
<dbReference type="SUPFAM" id="SSF55154">
    <property type="entry name" value="CYTH-like phosphatases"/>
    <property type="match status" value="1"/>
</dbReference>
<dbReference type="Proteomes" id="UP000031561">
    <property type="component" value="Unassembled WGS sequence"/>
</dbReference>
<dbReference type="InterPro" id="IPR023577">
    <property type="entry name" value="CYTH_domain"/>
</dbReference>
<dbReference type="AlphaFoldDB" id="A0ABD4T3E0"/>
<reference evidence="3 4" key="1">
    <citation type="journal article" date="2015" name="Genome Announc.">
        <title>Draft Genome Sequence of Filamentous Marine Cyanobacterium Lyngbya confervoides Strain BDU141951.</title>
        <authorList>
            <person name="Chandrababunaidu M.M."/>
            <person name="Sen D."/>
            <person name="Tripathy S."/>
        </authorList>
    </citation>
    <scope>NUCLEOTIDE SEQUENCE [LARGE SCALE GENOMIC DNA]</scope>
    <source>
        <strain evidence="3 4">BDU141951</strain>
    </source>
</reference>
<organism evidence="3 4">
    <name type="scientific">Lyngbya confervoides BDU141951</name>
    <dbReference type="NCBI Taxonomy" id="1574623"/>
    <lineage>
        <taxon>Bacteria</taxon>
        <taxon>Bacillati</taxon>
        <taxon>Cyanobacteriota</taxon>
        <taxon>Cyanophyceae</taxon>
        <taxon>Oscillatoriophycideae</taxon>
        <taxon>Oscillatoriales</taxon>
        <taxon>Microcoleaceae</taxon>
        <taxon>Lyngbya</taxon>
    </lineage>
</organism>
<feature type="active site" description="Proton acceptor" evidence="1">
    <location>
        <position position="29"/>
    </location>
</feature>
<name>A0ABD4T3E0_9CYAN</name>
<gene>
    <name evidence="3" type="ORF">QQ91_0010200</name>
</gene>
<proteinExistence type="predicted"/>
<protein>
    <submittedName>
        <fullName evidence="3">CYTH domain-containing protein</fullName>
    </submittedName>
</protein>
<dbReference type="CDD" id="cd07891">
    <property type="entry name" value="CYTH-like_CthTTM-like_1"/>
    <property type="match status" value="1"/>
</dbReference>
<evidence type="ECO:0000313" key="3">
    <source>
        <dbReference type="EMBL" id="MCM1983193.1"/>
    </source>
</evidence>
<dbReference type="EMBL" id="JTHE03000058">
    <property type="protein sequence ID" value="MCM1983193.1"/>
    <property type="molecule type" value="Genomic_DNA"/>
</dbReference>
<keyword evidence="4" id="KW-1185">Reference proteome</keyword>
<dbReference type="Gene3D" id="2.40.320.10">
    <property type="entry name" value="Hypothetical Protein Pfu-838710-001"/>
    <property type="match status" value="1"/>
</dbReference>
<comment type="caution">
    <text evidence="3">The sequence shown here is derived from an EMBL/GenBank/DDBJ whole genome shotgun (WGS) entry which is preliminary data.</text>
</comment>
<dbReference type="PIRSF" id="PIRSF016487">
    <property type="entry name" value="CYTH_UCP016487"/>
    <property type="match status" value="1"/>
</dbReference>
<feature type="domain" description="CYTH" evidence="2">
    <location>
        <begin position="2"/>
        <end position="148"/>
    </location>
</feature>
<accession>A0ABD4T3E0</accession>